<dbReference type="RefSeq" id="WP_188753046.1">
    <property type="nucleotide sequence ID" value="NZ_BMIK01000018.1"/>
</dbReference>
<protein>
    <recommendedName>
        <fullName evidence="3">LA2681-like HEPN domain-containing protein</fullName>
    </recommendedName>
</protein>
<evidence type="ECO:0000313" key="2">
    <source>
        <dbReference type="Proteomes" id="UP000597338"/>
    </source>
</evidence>
<evidence type="ECO:0008006" key="3">
    <source>
        <dbReference type="Google" id="ProtNLM"/>
    </source>
</evidence>
<evidence type="ECO:0000313" key="1">
    <source>
        <dbReference type="EMBL" id="GGC42182.1"/>
    </source>
</evidence>
<gene>
    <name evidence="1" type="ORF">GCM10011386_37930</name>
</gene>
<organism evidence="1 2">
    <name type="scientific">Parapedobacter defluvii</name>
    <dbReference type="NCBI Taxonomy" id="2045106"/>
    <lineage>
        <taxon>Bacteria</taxon>
        <taxon>Pseudomonadati</taxon>
        <taxon>Bacteroidota</taxon>
        <taxon>Sphingobacteriia</taxon>
        <taxon>Sphingobacteriales</taxon>
        <taxon>Sphingobacteriaceae</taxon>
        <taxon>Parapedobacter</taxon>
    </lineage>
</organism>
<accession>A0ABQ1MKR8</accession>
<comment type="caution">
    <text evidence="1">The sequence shown here is derived from an EMBL/GenBank/DDBJ whole genome shotgun (WGS) entry which is preliminary data.</text>
</comment>
<keyword evidence="2" id="KW-1185">Reference proteome</keyword>
<dbReference type="EMBL" id="BMIK01000018">
    <property type="protein sequence ID" value="GGC42182.1"/>
    <property type="molecule type" value="Genomic_DNA"/>
</dbReference>
<name>A0ABQ1MKR8_9SPHI</name>
<sequence length="423" mass="50742">MMDNAYLTNPEDEYETPWYLLKGGIFESFRYDSFESFNEKLWQLLVAITSKRKKEDHEKQRLSDTLANIVLMVKGSHYFLHHKKRLGYKEDWIDIKWLPNPYRCLEKYRPREDQKLNHHLAHFREPFAKLTREEAQNFTIAFENFFAEMDLSSWLNLLEDWKSCLEGDETLFDWQVDNAPLETYERLLALHEACIIGYHWAEIDYPPPNRHLYEDFFNTPYESYRDASPLELIDTVLYEINYDVLRQDILELYAGCSHQRKGLTMKTDDLRFHLRWLLQTGWLLLQTDYFPEDWLDPNSFNFLRCPIPEKDMEYWRPKSLSFKEREKLAKTLSKLYYGVEVHDEMYSVESRMIRYLDAKDTTCLGEENFKTRDRLLKTLDILTLIVLDLCKRRTKPDGIIYPGVSSEEEVTSEKKIENSTKNL</sequence>
<dbReference type="Proteomes" id="UP000597338">
    <property type="component" value="Unassembled WGS sequence"/>
</dbReference>
<proteinExistence type="predicted"/>
<reference evidence="2" key="1">
    <citation type="journal article" date="2019" name="Int. J. Syst. Evol. Microbiol.">
        <title>The Global Catalogue of Microorganisms (GCM) 10K type strain sequencing project: providing services to taxonomists for standard genome sequencing and annotation.</title>
        <authorList>
            <consortium name="The Broad Institute Genomics Platform"/>
            <consortium name="The Broad Institute Genome Sequencing Center for Infectious Disease"/>
            <person name="Wu L."/>
            <person name="Ma J."/>
        </authorList>
    </citation>
    <scope>NUCLEOTIDE SEQUENCE [LARGE SCALE GENOMIC DNA]</scope>
    <source>
        <strain evidence="2">CGMCC 1.15342</strain>
    </source>
</reference>